<dbReference type="RefSeq" id="WP_095654328.1">
    <property type="nucleotide sequence ID" value="NZ_NPOA01000002.1"/>
</dbReference>
<dbReference type="AlphaFoldDB" id="A0A2A2IH90"/>
<dbReference type="Proteomes" id="UP000218887">
    <property type="component" value="Unassembled WGS sequence"/>
</dbReference>
<proteinExistence type="predicted"/>
<evidence type="ECO:0000313" key="1">
    <source>
        <dbReference type="EMBL" id="PAV30997.1"/>
    </source>
</evidence>
<protein>
    <submittedName>
        <fullName evidence="1">Uncharacterized protein</fullName>
    </submittedName>
</protein>
<dbReference type="SUPFAM" id="SSF52540">
    <property type="entry name" value="P-loop containing nucleoside triphosphate hydrolases"/>
    <property type="match status" value="1"/>
</dbReference>
<gene>
    <name evidence="1" type="ORF">CIL05_04620</name>
</gene>
<sequence length="350" mass="39845">MSSKKYYYVTGNTAEGLVNFLPPNVENFNQIIILKHPSHQLKTAVLKNIIKTYEDQYNLEILLSTLGNDFIEGVIIREISVVFIMDRIASGDLGAAIELDMNLFLNEEVPSSNEMIEARKNFDDFTNMAYENFKTGLQVHDELEGIFIAEMDFDSANRITEELIDDLLKQTKKQDRKVHVSHRLFGTNTVDGVVNEVPHIIENLATVIHVKGRAGTGKSTLMKKVSVACQEHGLDVELYHCSFDPNSIDMVLVPDLDFCIFDSTDPHEFFPEKSGEKIIDLYEETVTPGTDEKYADKIYEVNRNYKSYMKKGVQHLKKAGNYLNSLEENYSFSESEINKITTFILDKVVT</sequence>
<comment type="caution">
    <text evidence="1">The sequence shown here is derived from an EMBL/GenBank/DDBJ whole genome shotgun (WGS) entry which is preliminary data.</text>
</comment>
<name>A0A2A2IH90_9BACI</name>
<accession>A0A2A2IH90</accession>
<dbReference type="CDD" id="cd00882">
    <property type="entry name" value="Ras_like_GTPase"/>
    <property type="match status" value="1"/>
</dbReference>
<dbReference type="InterPro" id="IPR027417">
    <property type="entry name" value="P-loop_NTPase"/>
</dbReference>
<evidence type="ECO:0000313" key="2">
    <source>
        <dbReference type="Proteomes" id="UP000218887"/>
    </source>
</evidence>
<keyword evidence="2" id="KW-1185">Reference proteome</keyword>
<reference evidence="1 2" key="1">
    <citation type="submission" date="2017-08" db="EMBL/GenBank/DDBJ databases">
        <title>Virgibacillus indicus sp. nov. and Virgibacillus profoundi sp. nov, two moderately halophilic bacteria isolated from marine sediment by using the Microfluidic Streak Plate.</title>
        <authorList>
            <person name="Xu B."/>
            <person name="Hu B."/>
            <person name="Wang J."/>
            <person name="Zhu Y."/>
            <person name="Huang L."/>
            <person name="Du W."/>
            <person name="Huang Y."/>
        </authorList>
    </citation>
    <scope>NUCLEOTIDE SEQUENCE [LARGE SCALE GENOMIC DNA]</scope>
    <source>
        <strain evidence="1 2">IO3-P3-H5</strain>
    </source>
</reference>
<organism evidence="1 2">
    <name type="scientific">Virgibacillus profundi</name>
    <dbReference type="NCBI Taxonomy" id="2024555"/>
    <lineage>
        <taxon>Bacteria</taxon>
        <taxon>Bacillati</taxon>
        <taxon>Bacillota</taxon>
        <taxon>Bacilli</taxon>
        <taxon>Bacillales</taxon>
        <taxon>Bacillaceae</taxon>
        <taxon>Virgibacillus</taxon>
    </lineage>
</organism>
<dbReference type="EMBL" id="NPOA01000002">
    <property type="protein sequence ID" value="PAV30997.1"/>
    <property type="molecule type" value="Genomic_DNA"/>
</dbReference>
<dbReference type="OrthoDB" id="9781752at2"/>